<feature type="transmembrane region" description="Helical" evidence="7">
    <location>
        <begin position="342"/>
        <end position="364"/>
    </location>
</feature>
<comment type="subcellular location">
    <subcellularLocation>
        <location evidence="1">Cell membrane</location>
        <topology evidence="1">Multi-pass membrane protein</topology>
    </subcellularLocation>
</comment>
<keyword evidence="10" id="KW-1185">Reference proteome</keyword>
<dbReference type="CDD" id="cd06173">
    <property type="entry name" value="MFS_MefA_like"/>
    <property type="match status" value="1"/>
</dbReference>
<evidence type="ECO:0000256" key="6">
    <source>
        <dbReference type="ARBA" id="ARBA00023136"/>
    </source>
</evidence>
<dbReference type="InterPro" id="IPR036259">
    <property type="entry name" value="MFS_trans_sf"/>
</dbReference>
<dbReference type="Gene3D" id="1.20.1250.20">
    <property type="entry name" value="MFS general substrate transporter like domains"/>
    <property type="match status" value="1"/>
</dbReference>
<feature type="transmembrane region" description="Helical" evidence="7">
    <location>
        <begin position="75"/>
        <end position="94"/>
    </location>
</feature>
<dbReference type="PANTHER" id="PTHR23513">
    <property type="entry name" value="INTEGRAL MEMBRANE EFFLUX PROTEIN-RELATED"/>
    <property type="match status" value="1"/>
</dbReference>
<evidence type="ECO:0000256" key="2">
    <source>
        <dbReference type="ARBA" id="ARBA00022448"/>
    </source>
</evidence>
<gene>
    <name evidence="9" type="ORF">TISLANDTSLP1_09810</name>
</gene>
<dbReference type="InterPro" id="IPR020846">
    <property type="entry name" value="MFS_dom"/>
</dbReference>
<evidence type="ECO:0000259" key="8">
    <source>
        <dbReference type="PROSITE" id="PS50850"/>
    </source>
</evidence>
<organism evidence="9 10">
    <name type="scientific">Thermodesulfovibrio yellowstonii</name>
    <dbReference type="NCBI Taxonomy" id="28262"/>
    <lineage>
        <taxon>Bacteria</taxon>
        <taxon>Pseudomonadati</taxon>
        <taxon>Nitrospirota</taxon>
        <taxon>Thermodesulfovibrionia</taxon>
        <taxon>Thermodesulfovibrionales</taxon>
        <taxon>Thermodesulfovibrionaceae</taxon>
        <taxon>Thermodesulfovibrio</taxon>
    </lineage>
</organism>
<name>A0A9W6GDK4_9BACT</name>
<dbReference type="GO" id="GO:0005886">
    <property type="term" value="C:plasma membrane"/>
    <property type="evidence" value="ECO:0007669"/>
    <property type="project" value="UniProtKB-SubCell"/>
</dbReference>
<keyword evidence="2" id="KW-0813">Transport</keyword>
<keyword evidence="4 7" id="KW-0812">Transmembrane</keyword>
<evidence type="ECO:0000313" key="10">
    <source>
        <dbReference type="Proteomes" id="UP001144297"/>
    </source>
</evidence>
<sequence>MSHPLKIKEFRAYWIGQIISLSGTWMQQIAQSWLVYVLTKSAFYLGLISFLASFPALLFTLFGGVIADRYPRRNILIVTQCLSCLPAVILGILIHLNVINIWHIAAASFILGVATAFDMPARQAFITEIVSHEMITTAVAMQSISFNIARIAGPVFAGFIVTHLSFYMCFYLNALSFIPLILILLSIKPDFPLSASENSSFRKSLKEGFRFLLKNEQILYTICAVGIFTLFGLSFMTILPIIAGEVLNVGAKGFGIIVSSIGAGSLLAGILIALKKDIKEKLNHIFRASLLFPVAIFGIAFFNEFYITISFAFIIGFALVNFFIVSNSFIQHQTEQRLRGRIMSFFAFVFLGFTPIGNLLAGILVDRFGVKPVLELYSLICLAGGIIFLKILPVTRTKIS</sequence>
<comment type="caution">
    <text evidence="9">The sequence shown here is derived from an EMBL/GenBank/DDBJ whole genome shotgun (WGS) entry which is preliminary data.</text>
</comment>
<feature type="transmembrane region" description="Helical" evidence="7">
    <location>
        <begin position="12"/>
        <end position="30"/>
    </location>
</feature>
<evidence type="ECO:0000313" key="9">
    <source>
        <dbReference type="EMBL" id="GLI53288.1"/>
    </source>
</evidence>
<evidence type="ECO:0000256" key="7">
    <source>
        <dbReference type="SAM" id="Phobius"/>
    </source>
</evidence>
<dbReference type="PANTHER" id="PTHR23513:SF11">
    <property type="entry name" value="STAPHYLOFERRIN A TRANSPORTER"/>
    <property type="match status" value="1"/>
</dbReference>
<feature type="transmembrane region" description="Helical" evidence="7">
    <location>
        <begin position="100"/>
        <end position="117"/>
    </location>
</feature>
<feature type="transmembrane region" description="Helical" evidence="7">
    <location>
        <begin position="254"/>
        <end position="273"/>
    </location>
</feature>
<feature type="transmembrane region" description="Helical" evidence="7">
    <location>
        <begin position="218"/>
        <end position="242"/>
    </location>
</feature>
<dbReference type="EMBL" id="BSDX01000001">
    <property type="protein sequence ID" value="GLI53288.1"/>
    <property type="molecule type" value="Genomic_DNA"/>
</dbReference>
<feature type="transmembrane region" description="Helical" evidence="7">
    <location>
        <begin position="164"/>
        <end position="185"/>
    </location>
</feature>
<evidence type="ECO:0000256" key="5">
    <source>
        <dbReference type="ARBA" id="ARBA00022989"/>
    </source>
</evidence>
<evidence type="ECO:0000256" key="3">
    <source>
        <dbReference type="ARBA" id="ARBA00022475"/>
    </source>
</evidence>
<keyword evidence="6 7" id="KW-0472">Membrane</keyword>
<feature type="domain" description="Major facilitator superfamily (MFS) profile" evidence="8">
    <location>
        <begin position="1"/>
        <end position="396"/>
    </location>
</feature>
<dbReference type="AlphaFoldDB" id="A0A9W6GDK4"/>
<dbReference type="SUPFAM" id="SSF103473">
    <property type="entry name" value="MFS general substrate transporter"/>
    <property type="match status" value="1"/>
</dbReference>
<accession>A0A9W6GDK4</accession>
<dbReference type="InterPro" id="IPR010290">
    <property type="entry name" value="TM_effector"/>
</dbReference>
<keyword evidence="5 7" id="KW-1133">Transmembrane helix</keyword>
<feature type="transmembrane region" description="Helical" evidence="7">
    <location>
        <begin position="376"/>
        <end position="395"/>
    </location>
</feature>
<evidence type="ECO:0000256" key="4">
    <source>
        <dbReference type="ARBA" id="ARBA00022692"/>
    </source>
</evidence>
<reference evidence="9" key="1">
    <citation type="submission" date="2022-12" db="EMBL/GenBank/DDBJ databases">
        <title>Reference genome sequencing for broad-spectrum identification of bacterial and archaeal isolates by mass spectrometry.</title>
        <authorList>
            <person name="Sekiguchi Y."/>
            <person name="Tourlousse D.M."/>
        </authorList>
    </citation>
    <scope>NUCLEOTIDE SEQUENCE</scope>
    <source>
        <strain evidence="9">TSL-P1</strain>
    </source>
</reference>
<feature type="transmembrane region" description="Helical" evidence="7">
    <location>
        <begin position="309"/>
        <end position="330"/>
    </location>
</feature>
<feature type="transmembrane region" description="Helical" evidence="7">
    <location>
        <begin position="129"/>
        <end position="152"/>
    </location>
</feature>
<feature type="transmembrane region" description="Helical" evidence="7">
    <location>
        <begin position="42"/>
        <end position="63"/>
    </location>
</feature>
<feature type="transmembrane region" description="Helical" evidence="7">
    <location>
        <begin position="285"/>
        <end position="303"/>
    </location>
</feature>
<protein>
    <submittedName>
        <fullName evidence="9">MFS transporter</fullName>
    </submittedName>
</protein>
<dbReference type="GO" id="GO:0022857">
    <property type="term" value="F:transmembrane transporter activity"/>
    <property type="evidence" value="ECO:0007669"/>
    <property type="project" value="InterPro"/>
</dbReference>
<dbReference type="PROSITE" id="PS50850">
    <property type="entry name" value="MFS"/>
    <property type="match status" value="1"/>
</dbReference>
<dbReference type="Proteomes" id="UP001144297">
    <property type="component" value="Unassembled WGS sequence"/>
</dbReference>
<dbReference type="Pfam" id="PF05977">
    <property type="entry name" value="MFS_3"/>
    <property type="match status" value="1"/>
</dbReference>
<proteinExistence type="predicted"/>
<keyword evidence="3" id="KW-1003">Cell membrane</keyword>
<evidence type="ECO:0000256" key="1">
    <source>
        <dbReference type="ARBA" id="ARBA00004651"/>
    </source>
</evidence>